<gene>
    <name evidence="2" type="primary">Vigan.02G246000</name>
    <name evidence="2" type="ORF">VIGAN_02246000</name>
</gene>
<evidence type="ECO:0000313" key="2">
    <source>
        <dbReference type="EMBL" id="BAT79553.1"/>
    </source>
</evidence>
<organism evidence="2 3">
    <name type="scientific">Vigna angularis var. angularis</name>
    <dbReference type="NCBI Taxonomy" id="157739"/>
    <lineage>
        <taxon>Eukaryota</taxon>
        <taxon>Viridiplantae</taxon>
        <taxon>Streptophyta</taxon>
        <taxon>Embryophyta</taxon>
        <taxon>Tracheophyta</taxon>
        <taxon>Spermatophyta</taxon>
        <taxon>Magnoliopsida</taxon>
        <taxon>eudicotyledons</taxon>
        <taxon>Gunneridae</taxon>
        <taxon>Pentapetalae</taxon>
        <taxon>rosids</taxon>
        <taxon>fabids</taxon>
        <taxon>Fabales</taxon>
        <taxon>Fabaceae</taxon>
        <taxon>Papilionoideae</taxon>
        <taxon>50 kb inversion clade</taxon>
        <taxon>NPAAA clade</taxon>
        <taxon>indigoferoid/millettioid clade</taxon>
        <taxon>Phaseoleae</taxon>
        <taxon>Vigna</taxon>
    </lineage>
</organism>
<feature type="non-terminal residue" evidence="2">
    <location>
        <position position="1"/>
    </location>
</feature>
<feature type="compositionally biased region" description="Basic and acidic residues" evidence="1">
    <location>
        <begin position="1"/>
        <end position="12"/>
    </location>
</feature>
<name>A0A0S3RGD1_PHAAN</name>
<accession>A0A0S3RGD1</accession>
<evidence type="ECO:0000313" key="3">
    <source>
        <dbReference type="Proteomes" id="UP000291084"/>
    </source>
</evidence>
<dbReference type="Proteomes" id="UP000291084">
    <property type="component" value="Chromosome 2"/>
</dbReference>
<dbReference type="AlphaFoldDB" id="A0A0S3RGD1"/>
<reference evidence="2 3" key="1">
    <citation type="journal article" date="2015" name="Sci. Rep.">
        <title>The power of single molecule real-time sequencing technology in the de novo assembly of a eukaryotic genome.</title>
        <authorList>
            <person name="Sakai H."/>
            <person name="Naito K."/>
            <person name="Ogiso-Tanaka E."/>
            <person name="Takahashi Y."/>
            <person name="Iseki K."/>
            <person name="Muto C."/>
            <person name="Satou K."/>
            <person name="Teruya K."/>
            <person name="Shiroma A."/>
            <person name="Shimoji M."/>
            <person name="Hirano T."/>
            <person name="Itoh T."/>
            <person name="Kaga A."/>
            <person name="Tomooka N."/>
        </authorList>
    </citation>
    <scope>NUCLEOTIDE SEQUENCE [LARGE SCALE GENOMIC DNA]</scope>
    <source>
        <strain evidence="3">cv. Shumari</strain>
    </source>
</reference>
<protein>
    <submittedName>
        <fullName evidence="2">Uncharacterized protein</fullName>
    </submittedName>
</protein>
<feature type="region of interest" description="Disordered" evidence="1">
    <location>
        <begin position="1"/>
        <end position="26"/>
    </location>
</feature>
<evidence type="ECO:0000256" key="1">
    <source>
        <dbReference type="SAM" id="MobiDB-lite"/>
    </source>
</evidence>
<proteinExistence type="predicted"/>
<dbReference type="EMBL" id="AP015035">
    <property type="protein sequence ID" value="BAT79553.1"/>
    <property type="molecule type" value="Genomic_DNA"/>
</dbReference>
<sequence length="85" mass="9736">QTKKHGNSERDQSSQGSTFHISGKHGNQWPKKVYSESFFFFLPSITWQSMRVTKSTSMSCNMKIFLLITSTNQVIIKAPVTLFFT</sequence>
<keyword evidence="3" id="KW-1185">Reference proteome</keyword>